<accession>A0A2A9NYN2</accession>
<comment type="caution">
    <text evidence="1">The sequence shown here is derived from an EMBL/GenBank/DDBJ whole genome shotgun (WGS) entry which is preliminary data.</text>
</comment>
<gene>
    <name evidence="1" type="ORF">XA68_10623</name>
</gene>
<dbReference type="Proteomes" id="UP000037136">
    <property type="component" value="Unassembled WGS sequence"/>
</dbReference>
<protein>
    <submittedName>
        <fullName evidence="1">Uncharacterized protein</fullName>
    </submittedName>
</protein>
<sequence>MAPSPTLTMDYQMAGTWGPVVATVDIFPVSMTTSEWLYHCGPVPNRITKRPGQLIMTSNISADDPLELDQSDVDWGFYLLSLLPDELRDQDLGRQEREEIRNNINLETGDTKLVARLNHLVAWLWDQRQARKHVCWPKEDPMRFVHGLASYTDGVANLFASDMSMEKAHSGWNAVPWTIDAVSLTTVHCLHRSVKFFNDIAIVLAKSTITKNWQHGRARIESIREFLIKHHDPFLKAVAAAVKATYRCSDGDRCRKHLLFGAAYLPRSHEDLIQRIRTAIGAGLPVCLKKGRVSMSNNHVYIDMGLA</sequence>
<reference evidence="1 2" key="2">
    <citation type="journal article" date="2017" name="Sci. Rep.">
        <title>Ant-infecting Ophiocordyceps genomes reveal a high diversity of potential behavioral manipulation genes and a possible major role for enterotoxins.</title>
        <authorList>
            <person name="de Bekker C."/>
            <person name="Ohm R.A."/>
            <person name="Evans H.C."/>
            <person name="Brachmann A."/>
            <person name="Hughes D.P."/>
        </authorList>
    </citation>
    <scope>NUCLEOTIDE SEQUENCE [LARGE SCALE GENOMIC DNA]</scope>
    <source>
        <strain evidence="1 2">SC16a</strain>
    </source>
</reference>
<dbReference type="OrthoDB" id="4908214at2759"/>
<evidence type="ECO:0000313" key="1">
    <source>
        <dbReference type="EMBL" id="PFH55135.1"/>
    </source>
</evidence>
<dbReference type="AlphaFoldDB" id="A0A2A9NYN2"/>
<reference evidence="1 2" key="1">
    <citation type="journal article" date="2015" name="BMC Genomics">
        <title>Gene expression during zombie ant biting behavior reflects the complexity underlying fungal parasitic behavioral manipulation.</title>
        <authorList>
            <person name="de Bekker C."/>
            <person name="Ohm R.A."/>
            <person name="Loreto R.G."/>
            <person name="Sebastian A."/>
            <person name="Albert I."/>
            <person name="Merrow M."/>
            <person name="Brachmann A."/>
            <person name="Hughes D.P."/>
        </authorList>
    </citation>
    <scope>NUCLEOTIDE SEQUENCE [LARGE SCALE GENOMIC DNA]</scope>
    <source>
        <strain evidence="1 2">SC16a</strain>
    </source>
</reference>
<name>A0A2A9NYN2_OPHUN</name>
<keyword evidence="2" id="KW-1185">Reference proteome</keyword>
<organism evidence="1 2">
    <name type="scientific">Ophiocordyceps unilateralis</name>
    <name type="common">Zombie-ant fungus</name>
    <name type="synonym">Torrubia unilateralis</name>
    <dbReference type="NCBI Taxonomy" id="268505"/>
    <lineage>
        <taxon>Eukaryota</taxon>
        <taxon>Fungi</taxon>
        <taxon>Dikarya</taxon>
        <taxon>Ascomycota</taxon>
        <taxon>Pezizomycotina</taxon>
        <taxon>Sordariomycetes</taxon>
        <taxon>Hypocreomycetidae</taxon>
        <taxon>Hypocreales</taxon>
        <taxon>Ophiocordycipitaceae</taxon>
        <taxon>Ophiocordyceps</taxon>
    </lineage>
</organism>
<evidence type="ECO:0000313" key="2">
    <source>
        <dbReference type="Proteomes" id="UP000037136"/>
    </source>
</evidence>
<dbReference type="EMBL" id="LAZP02001168">
    <property type="protein sequence ID" value="PFH55135.1"/>
    <property type="molecule type" value="Genomic_DNA"/>
</dbReference>
<proteinExistence type="predicted"/>